<sequence>MFRTEDKMKHFLRTNVPVIMASATVLLLGCAAGDAARWNVANPAGFWAGLWHGMIAVITFIISLFSKSVEVYERANSGGWYDFGFLLGVIIIWGGGSGATINANRRKRRCRSD</sequence>
<keyword evidence="1" id="KW-1133">Transmembrane helix</keyword>
<evidence type="ECO:0000313" key="2">
    <source>
        <dbReference type="EMBL" id="TKJ42609.1"/>
    </source>
</evidence>
<gene>
    <name evidence="2" type="ORF">CEE36_06830</name>
</gene>
<keyword evidence="1" id="KW-0812">Transmembrane</keyword>
<feature type="transmembrane region" description="Helical" evidence="1">
    <location>
        <begin position="12"/>
        <end position="32"/>
    </location>
</feature>
<accession>A0A532V5Z2</accession>
<comment type="caution">
    <text evidence="2">The sequence shown here is derived from an EMBL/GenBank/DDBJ whole genome shotgun (WGS) entry which is preliminary data.</text>
</comment>
<feature type="transmembrane region" description="Helical" evidence="1">
    <location>
        <begin position="85"/>
        <end position="103"/>
    </location>
</feature>
<proteinExistence type="predicted"/>
<dbReference type="PROSITE" id="PS51257">
    <property type="entry name" value="PROKAR_LIPOPROTEIN"/>
    <property type="match status" value="1"/>
</dbReference>
<evidence type="ECO:0000256" key="1">
    <source>
        <dbReference type="SAM" id="Phobius"/>
    </source>
</evidence>
<feature type="transmembrane region" description="Helical" evidence="1">
    <location>
        <begin position="44"/>
        <end position="65"/>
    </location>
</feature>
<keyword evidence="1" id="KW-0472">Membrane</keyword>
<name>A0A532V5Z2_UNCT6</name>
<dbReference type="EMBL" id="NJBO01000010">
    <property type="protein sequence ID" value="TKJ42609.1"/>
    <property type="molecule type" value="Genomic_DNA"/>
</dbReference>
<dbReference type="AlphaFoldDB" id="A0A532V5Z2"/>
<organism evidence="2 3">
    <name type="scientific">candidate division TA06 bacterium B3_TA06</name>
    <dbReference type="NCBI Taxonomy" id="2012487"/>
    <lineage>
        <taxon>Bacteria</taxon>
        <taxon>Bacteria division TA06</taxon>
    </lineage>
</organism>
<evidence type="ECO:0000313" key="3">
    <source>
        <dbReference type="Proteomes" id="UP000317778"/>
    </source>
</evidence>
<protein>
    <submittedName>
        <fullName evidence="2">Uncharacterized protein</fullName>
    </submittedName>
</protein>
<dbReference type="Proteomes" id="UP000317778">
    <property type="component" value="Unassembled WGS sequence"/>
</dbReference>
<reference evidence="2 3" key="1">
    <citation type="submission" date="2017-06" db="EMBL/GenBank/DDBJ databases">
        <title>Novel microbial phyla capable of carbon fixation and sulfur reduction in deep-sea sediments.</title>
        <authorList>
            <person name="Huang J."/>
            <person name="Baker B."/>
            <person name="Wang Y."/>
        </authorList>
    </citation>
    <scope>NUCLEOTIDE SEQUENCE [LARGE SCALE GENOMIC DNA]</scope>
    <source>
        <strain evidence="2">B3_TA06</strain>
    </source>
</reference>